<protein>
    <submittedName>
        <fullName evidence="4">Glycosyltransferase</fullName>
        <ecNumber evidence="4">2.4.-.-</ecNumber>
    </submittedName>
</protein>
<evidence type="ECO:0000256" key="2">
    <source>
        <dbReference type="ARBA" id="ARBA00022679"/>
    </source>
</evidence>
<organism evidence="4 5">
    <name type="scientific">Nocardia aurea</name>
    <dbReference type="NCBI Taxonomy" id="2144174"/>
    <lineage>
        <taxon>Bacteria</taxon>
        <taxon>Bacillati</taxon>
        <taxon>Actinomycetota</taxon>
        <taxon>Actinomycetes</taxon>
        <taxon>Mycobacteriales</taxon>
        <taxon>Nocardiaceae</taxon>
        <taxon>Nocardia</taxon>
    </lineage>
</organism>
<gene>
    <name evidence="4" type="ORF">AB0I48_07430</name>
</gene>
<evidence type="ECO:0000259" key="3">
    <source>
        <dbReference type="Pfam" id="PF13439"/>
    </source>
</evidence>
<accession>A0ABV3FPM6</accession>
<evidence type="ECO:0000256" key="1">
    <source>
        <dbReference type="ARBA" id="ARBA00022676"/>
    </source>
</evidence>
<dbReference type="GO" id="GO:0016757">
    <property type="term" value="F:glycosyltransferase activity"/>
    <property type="evidence" value="ECO:0007669"/>
    <property type="project" value="UniProtKB-KW"/>
</dbReference>
<evidence type="ECO:0000313" key="5">
    <source>
        <dbReference type="Proteomes" id="UP001551695"/>
    </source>
</evidence>
<dbReference type="RefSeq" id="WP_357781139.1">
    <property type="nucleotide sequence ID" value="NZ_JBFAKC010000003.1"/>
</dbReference>
<keyword evidence="5" id="KW-1185">Reference proteome</keyword>
<dbReference type="PANTHER" id="PTHR45947">
    <property type="entry name" value="SULFOQUINOVOSYL TRANSFERASE SQD2"/>
    <property type="match status" value="1"/>
</dbReference>
<reference evidence="4 5" key="1">
    <citation type="submission" date="2024-06" db="EMBL/GenBank/DDBJ databases">
        <title>The Natural Products Discovery Center: Release of the First 8490 Sequenced Strains for Exploring Actinobacteria Biosynthetic Diversity.</title>
        <authorList>
            <person name="Kalkreuter E."/>
            <person name="Kautsar S.A."/>
            <person name="Yang D."/>
            <person name="Bader C.D."/>
            <person name="Teijaro C.N."/>
            <person name="Fluegel L."/>
            <person name="Davis C.M."/>
            <person name="Simpson J.R."/>
            <person name="Lauterbach L."/>
            <person name="Steele A.D."/>
            <person name="Gui C."/>
            <person name="Meng S."/>
            <person name="Li G."/>
            <person name="Viehrig K."/>
            <person name="Ye F."/>
            <person name="Su P."/>
            <person name="Kiefer A.F."/>
            <person name="Nichols A."/>
            <person name="Cepeda A.J."/>
            <person name="Yan W."/>
            <person name="Fan B."/>
            <person name="Jiang Y."/>
            <person name="Adhikari A."/>
            <person name="Zheng C.-J."/>
            <person name="Schuster L."/>
            <person name="Cowan T.M."/>
            <person name="Smanski M.J."/>
            <person name="Chevrette M.G."/>
            <person name="De Carvalho L.P.S."/>
            <person name="Shen B."/>
        </authorList>
    </citation>
    <scope>NUCLEOTIDE SEQUENCE [LARGE SCALE GENOMIC DNA]</scope>
    <source>
        <strain evidence="4 5">NPDC050403</strain>
    </source>
</reference>
<dbReference type="Pfam" id="PF13439">
    <property type="entry name" value="Glyco_transf_4"/>
    <property type="match status" value="1"/>
</dbReference>
<dbReference type="Pfam" id="PF13692">
    <property type="entry name" value="Glyco_trans_1_4"/>
    <property type="match status" value="1"/>
</dbReference>
<dbReference type="InterPro" id="IPR050194">
    <property type="entry name" value="Glycosyltransferase_grp1"/>
</dbReference>
<dbReference type="Proteomes" id="UP001551695">
    <property type="component" value="Unassembled WGS sequence"/>
</dbReference>
<sequence>MRKDEGDSRGGILAREKAIAIFSDSYSPRLDGIAFSAERLAAAFDEIGWRVKVFAPRAGKAIAKGSRDIDIERFQAIRSPADGYPLALPLVFDFRKSLQDFSPDLVSIQTVGPLGISGLVSALELGLEVALSWHTDFESYAAEYPISWPYILASASRLASTRQLLPRRGAPNKGVLARALSTLGGSASFVVAPSVRTAKHIQELGVRRPIFILPTGVSASDISGGKIPLHLARAIDHLPQGKRFVYFGRLSREKGLPTLLDTFGRVRCTDQNASLTLVGPCNDRKTRRLLKRAKRKFGDMLVVHGAIGRDSAQDLFSKMDAFVTASMTETQGISIWEASLAGLPIAVLDPSLCVGVPSCWVCRSSESETFSESWVKASSKKSSVLDTSLGPNLRQQAKLVVDALGIVQLKTLDGDSLLFEAPRGEVWQELS</sequence>
<evidence type="ECO:0000313" key="4">
    <source>
        <dbReference type="EMBL" id="MEV0707376.1"/>
    </source>
</evidence>
<feature type="domain" description="Glycosyltransferase subfamily 4-like N-terminal" evidence="3">
    <location>
        <begin position="31"/>
        <end position="219"/>
    </location>
</feature>
<name>A0ABV3FPM6_9NOCA</name>
<comment type="caution">
    <text evidence="4">The sequence shown here is derived from an EMBL/GenBank/DDBJ whole genome shotgun (WGS) entry which is preliminary data.</text>
</comment>
<proteinExistence type="predicted"/>
<keyword evidence="1 4" id="KW-0328">Glycosyltransferase</keyword>
<dbReference type="Gene3D" id="3.40.50.2000">
    <property type="entry name" value="Glycogen Phosphorylase B"/>
    <property type="match status" value="2"/>
</dbReference>
<dbReference type="InterPro" id="IPR028098">
    <property type="entry name" value="Glyco_trans_4-like_N"/>
</dbReference>
<dbReference type="PANTHER" id="PTHR45947:SF3">
    <property type="entry name" value="SULFOQUINOVOSYL TRANSFERASE SQD2"/>
    <property type="match status" value="1"/>
</dbReference>
<dbReference type="EC" id="2.4.-.-" evidence="4"/>
<dbReference type="EMBL" id="JBFAKC010000003">
    <property type="protein sequence ID" value="MEV0707376.1"/>
    <property type="molecule type" value="Genomic_DNA"/>
</dbReference>
<keyword evidence="2 4" id="KW-0808">Transferase</keyword>
<dbReference type="SUPFAM" id="SSF53756">
    <property type="entry name" value="UDP-Glycosyltransferase/glycogen phosphorylase"/>
    <property type="match status" value="1"/>
</dbReference>